<sequence>GGNLAVLVDVRQELVHGTRGQSALLPVSYRFGGAPQFPVTIRWVFSNSSHTLIICTVQNCSLGAGGALSNCSAKFFPHSVYGGRAELFPENGSLLLRDLRFSDSGVYVVT</sequence>
<protein>
    <submittedName>
        <fullName evidence="1">HEPACAM family member 2</fullName>
    </submittedName>
</protein>
<organism evidence="1 2">
    <name type="scientific">Charadrius vociferus</name>
    <name type="common">Killdeer</name>
    <name type="synonym">Aegialitis vocifera</name>
    <dbReference type="NCBI Taxonomy" id="50402"/>
    <lineage>
        <taxon>Eukaryota</taxon>
        <taxon>Metazoa</taxon>
        <taxon>Chordata</taxon>
        <taxon>Craniata</taxon>
        <taxon>Vertebrata</taxon>
        <taxon>Euteleostomi</taxon>
        <taxon>Archelosauria</taxon>
        <taxon>Archosauria</taxon>
        <taxon>Dinosauria</taxon>
        <taxon>Saurischia</taxon>
        <taxon>Theropoda</taxon>
        <taxon>Coelurosauria</taxon>
        <taxon>Aves</taxon>
        <taxon>Neognathae</taxon>
        <taxon>Neoaves</taxon>
        <taxon>Charadriiformes</taxon>
        <taxon>Charadriidae</taxon>
        <taxon>Charadrius</taxon>
    </lineage>
</organism>
<name>A0A0A0A7C9_CHAVO</name>
<keyword evidence="2" id="KW-1185">Reference proteome</keyword>
<dbReference type="SUPFAM" id="SSF48726">
    <property type="entry name" value="Immunoglobulin"/>
    <property type="match status" value="1"/>
</dbReference>
<dbReference type="EMBL" id="KL870974">
    <property type="protein sequence ID" value="KGL89837.1"/>
    <property type="molecule type" value="Genomic_DNA"/>
</dbReference>
<dbReference type="InterPro" id="IPR036179">
    <property type="entry name" value="Ig-like_dom_sf"/>
</dbReference>
<dbReference type="Gene3D" id="2.60.40.10">
    <property type="entry name" value="Immunoglobulins"/>
    <property type="match status" value="1"/>
</dbReference>
<reference evidence="2" key="1">
    <citation type="journal article" date="2014" name="Science">
        <title>Comparative genomics reveals insights into avian genome evolution and adaptation.</title>
        <authorList>
            <consortium name="Avian Genome Consortium"/>
            <person name="Zhang G."/>
            <person name="Li C."/>
            <person name="Li Q."/>
            <person name="Li B."/>
            <person name="Larkin D.M."/>
            <person name="Lee C."/>
            <person name="Storz J.F."/>
            <person name="Antunes A."/>
            <person name="Greenwold M.J."/>
            <person name="Meredith R.W."/>
            <person name="Odeen A."/>
            <person name="Cui J."/>
            <person name="Zhou Q."/>
            <person name="Xu L."/>
            <person name="Pan H."/>
            <person name="Wang Z."/>
            <person name="Jin L."/>
            <person name="Zhang P."/>
            <person name="Hu H."/>
            <person name="Yang W."/>
            <person name="Hu J."/>
            <person name="Xiao J."/>
            <person name="Yang Z."/>
            <person name="Liu Y."/>
            <person name="Xie Q."/>
            <person name="Yu H."/>
            <person name="Lian J."/>
            <person name="Wen P."/>
            <person name="Zhang F."/>
            <person name="Li H."/>
            <person name="Zeng Y."/>
            <person name="Xiong Z."/>
            <person name="Liu S."/>
            <person name="Zhou L."/>
            <person name="Huang Z."/>
            <person name="An N."/>
            <person name="Wang J."/>
            <person name="Zheng Q."/>
            <person name="Xiong Y."/>
            <person name="Wang G."/>
            <person name="Wang B."/>
            <person name="Wang J."/>
            <person name="Fan Y."/>
            <person name="da Fonseca R.R."/>
            <person name="Alfaro-Nunez A."/>
            <person name="Schubert M."/>
            <person name="Orlando L."/>
            <person name="Mourier T."/>
            <person name="Howard J.T."/>
            <person name="Ganapathy G."/>
            <person name="Pfenning A."/>
            <person name="Whitney O."/>
            <person name="Rivas M.V."/>
            <person name="Hara E."/>
            <person name="Smith J."/>
            <person name="Farre M."/>
            <person name="Narayan J."/>
            <person name="Slavov G."/>
            <person name="Romanov M.N."/>
            <person name="Borges R."/>
            <person name="Machado J.P."/>
            <person name="Khan I."/>
            <person name="Springer M.S."/>
            <person name="Gatesy J."/>
            <person name="Hoffmann F.G."/>
            <person name="Opazo J.C."/>
            <person name="Hastad O."/>
            <person name="Sawyer R.H."/>
            <person name="Kim H."/>
            <person name="Kim K.W."/>
            <person name="Kim H.J."/>
            <person name="Cho S."/>
            <person name="Li N."/>
            <person name="Huang Y."/>
            <person name="Bruford M.W."/>
            <person name="Zhan X."/>
            <person name="Dixon A."/>
            <person name="Bertelsen M.F."/>
            <person name="Derryberry E."/>
            <person name="Warren W."/>
            <person name="Wilson R.K."/>
            <person name="Li S."/>
            <person name="Ray D.A."/>
            <person name="Green R.E."/>
            <person name="O'Brien S.J."/>
            <person name="Griffin D."/>
            <person name="Johnson W.E."/>
            <person name="Haussler D."/>
            <person name="Ryder O.A."/>
            <person name="Willerslev E."/>
            <person name="Graves G.R."/>
            <person name="Alstrom P."/>
            <person name="Fjeldsa J."/>
            <person name="Mindell D.P."/>
            <person name="Edwards S.V."/>
            <person name="Braun E.L."/>
            <person name="Rahbek C."/>
            <person name="Burt D.W."/>
            <person name="Houde P."/>
            <person name="Zhang Y."/>
            <person name="Yang H."/>
            <person name="Wang J."/>
            <person name="Jarvis E.D."/>
            <person name="Gilbert M.T."/>
            <person name="Wang J."/>
        </authorList>
    </citation>
    <scope>NUCLEOTIDE SEQUENCE [LARGE SCALE GENOMIC DNA]</scope>
</reference>
<dbReference type="InterPro" id="IPR013783">
    <property type="entry name" value="Ig-like_fold"/>
</dbReference>
<evidence type="ECO:0000313" key="1">
    <source>
        <dbReference type="EMBL" id="KGL89837.1"/>
    </source>
</evidence>
<proteinExistence type="predicted"/>
<dbReference type="Proteomes" id="UP000053858">
    <property type="component" value="Unassembled WGS sequence"/>
</dbReference>
<gene>
    <name evidence="1" type="ORF">N301_13015</name>
</gene>
<feature type="non-terminal residue" evidence="1">
    <location>
        <position position="110"/>
    </location>
</feature>
<evidence type="ECO:0000313" key="2">
    <source>
        <dbReference type="Proteomes" id="UP000053858"/>
    </source>
</evidence>
<feature type="non-terminal residue" evidence="1">
    <location>
        <position position="1"/>
    </location>
</feature>
<accession>A0A0A0A7C9</accession>
<dbReference type="AlphaFoldDB" id="A0A0A0A7C9"/>